<evidence type="ECO:0000256" key="6">
    <source>
        <dbReference type="RuleBase" id="RU000461"/>
    </source>
</evidence>
<keyword evidence="6" id="KW-0560">Oxidoreductase</keyword>
<dbReference type="PRINTS" id="PR00463">
    <property type="entry name" value="EP450I"/>
</dbReference>
<dbReference type="EMBL" id="RZGK01000020">
    <property type="protein sequence ID" value="KAF9691827.1"/>
    <property type="molecule type" value="Genomic_DNA"/>
</dbReference>
<evidence type="ECO:0000256" key="1">
    <source>
        <dbReference type="ARBA" id="ARBA00001971"/>
    </source>
</evidence>
<keyword evidence="4 5" id="KW-0408">Iron</keyword>
<sequence length="338" mass="38080">MDAEMLGWKNKLLGLATSDANTIDFAVWTNYLAFDVIGCFAFGTSFGFVEQGKDTYNLISTIDKRGEVFNALGTLPKYLRSWMRYNYFDPFWSSGLRATSNLESIGRRAYSQRKNNIKPQKDLLSYLFQAEKSEDLEEREIIAESISFIVGGSDTTSSTMTNVVDFVSRDKDLQRKLQSELDDVFPDAIDEAWIPSYHKLQNLPLLNATLREVMRVRPTSATGLERVIPSGGKTISGVYLPAGTVVSVPTGGLMSDERIFKDAAKFRPERWLQADAKDLLESFLPFSTGPRACIGRNFAWMEILKALAIIFKLFNVQRSNSQATVIREGFFQKAAEYL</sequence>
<comment type="cofactor">
    <cofactor evidence="1 5">
        <name>heme</name>
        <dbReference type="ChEBI" id="CHEBI:30413"/>
    </cofactor>
</comment>
<dbReference type="Proteomes" id="UP000651452">
    <property type="component" value="Unassembled WGS sequence"/>
</dbReference>
<dbReference type="InterPro" id="IPR017972">
    <property type="entry name" value="Cyt_P450_CS"/>
</dbReference>
<keyword evidence="3 5" id="KW-0479">Metal-binding</keyword>
<dbReference type="Pfam" id="PF00067">
    <property type="entry name" value="p450"/>
    <property type="match status" value="1"/>
</dbReference>
<dbReference type="OrthoDB" id="1470350at2759"/>
<dbReference type="PROSITE" id="PS00086">
    <property type="entry name" value="CYTOCHROME_P450"/>
    <property type="match status" value="1"/>
</dbReference>
<evidence type="ECO:0008006" key="9">
    <source>
        <dbReference type="Google" id="ProtNLM"/>
    </source>
</evidence>
<comment type="caution">
    <text evidence="7">The sequence shown here is derived from an EMBL/GenBank/DDBJ whole genome shotgun (WGS) entry which is preliminary data.</text>
</comment>
<dbReference type="InterPro" id="IPR002401">
    <property type="entry name" value="Cyt_P450_E_grp-I"/>
</dbReference>
<dbReference type="GO" id="GO:0020037">
    <property type="term" value="F:heme binding"/>
    <property type="evidence" value="ECO:0007669"/>
    <property type="project" value="InterPro"/>
</dbReference>
<name>A0A8H7IWB1_9PLEO</name>
<dbReference type="InterPro" id="IPR036396">
    <property type="entry name" value="Cyt_P450_sf"/>
</dbReference>
<evidence type="ECO:0000256" key="2">
    <source>
        <dbReference type="ARBA" id="ARBA00010617"/>
    </source>
</evidence>
<dbReference type="InterPro" id="IPR001128">
    <property type="entry name" value="Cyt_P450"/>
</dbReference>
<dbReference type="InterPro" id="IPR050121">
    <property type="entry name" value="Cytochrome_P450_monoxygenase"/>
</dbReference>
<dbReference type="GO" id="GO:0004497">
    <property type="term" value="F:monooxygenase activity"/>
    <property type="evidence" value="ECO:0007669"/>
    <property type="project" value="UniProtKB-KW"/>
</dbReference>
<dbReference type="PANTHER" id="PTHR24305">
    <property type="entry name" value="CYTOCHROME P450"/>
    <property type="match status" value="1"/>
</dbReference>
<evidence type="ECO:0000256" key="3">
    <source>
        <dbReference type="ARBA" id="ARBA00022723"/>
    </source>
</evidence>
<dbReference type="AlphaFoldDB" id="A0A8H7IWB1"/>
<gene>
    <name evidence="7" type="ORF">EKO04_010193</name>
</gene>
<evidence type="ECO:0000313" key="8">
    <source>
        <dbReference type="Proteomes" id="UP000651452"/>
    </source>
</evidence>
<dbReference type="GO" id="GO:0016705">
    <property type="term" value="F:oxidoreductase activity, acting on paired donors, with incorporation or reduction of molecular oxygen"/>
    <property type="evidence" value="ECO:0007669"/>
    <property type="project" value="InterPro"/>
</dbReference>
<dbReference type="SUPFAM" id="SSF48264">
    <property type="entry name" value="Cytochrome P450"/>
    <property type="match status" value="1"/>
</dbReference>
<dbReference type="Gene3D" id="1.10.630.10">
    <property type="entry name" value="Cytochrome P450"/>
    <property type="match status" value="1"/>
</dbReference>
<protein>
    <recommendedName>
        <fullName evidence="9">Cytochrome P450</fullName>
    </recommendedName>
</protein>
<keyword evidence="8" id="KW-1185">Reference proteome</keyword>
<dbReference type="PANTHER" id="PTHR24305:SF166">
    <property type="entry name" value="CYTOCHROME P450 12A4, MITOCHONDRIAL-RELATED"/>
    <property type="match status" value="1"/>
</dbReference>
<dbReference type="PRINTS" id="PR00385">
    <property type="entry name" value="P450"/>
</dbReference>
<organism evidence="7 8">
    <name type="scientific">Ascochyta lentis</name>
    <dbReference type="NCBI Taxonomy" id="205686"/>
    <lineage>
        <taxon>Eukaryota</taxon>
        <taxon>Fungi</taxon>
        <taxon>Dikarya</taxon>
        <taxon>Ascomycota</taxon>
        <taxon>Pezizomycotina</taxon>
        <taxon>Dothideomycetes</taxon>
        <taxon>Pleosporomycetidae</taxon>
        <taxon>Pleosporales</taxon>
        <taxon>Pleosporineae</taxon>
        <taxon>Didymellaceae</taxon>
        <taxon>Ascochyta</taxon>
    </lineage>
</organism>
<reference evidence="7" key="2">
    <citation type="submission" date="2020-09" db="EMBL/GenBank/DDBJ databases">
        <title>Reference genome assembly for Australian Ascochyta lentis isolate Al4.</title>
        <authorList>
            <person name="Lee R.C."/>
            <person name="Farfan-Caceres L.M."/>
            <person name="Debler J.W."/>
            <person name="Williams A.H."/>
            <person name="Henares B.M."/>
        </authorList>
    </citation>
    <scope>NUCLEOTIDE SEQUENCE</scope>
    <source>
        <strain evidence="7">Al4</strain>
    </source>
</reference>
<feature type="binding site" description="axial binding residue" evidence="5">
    <location>
        <position position="293"/>
    </location>
    <ligand>
        <name>heme</name>
        <dbReference type="ChEBI" id="CHEBI:30413"/>
    </ligand>
    <ligandPart>
        <name>Fe</name>
        <dbReference type="ChEBI" id="CHEBI:18248"/>
    </ligandPart>
</feature>
<comment type="similarity">
    <text evidence="2 6">Belongs to the cytochrome P450 family.</text>
</comment>
<keyword evidence="6" id="KW-0503">Monooxygenase</keyword>
<dbReference type="GO" id="GO:0005506">
    <property type="term" value="F:iron ion binding"/>
    <property type="evidence" value="ECO:0007669"/>
    <property type="project" value="InterPro"/>
</dbReference>
<proteinExistence type="inferred from homology"/>
<evidence type="ECO:0000256" key="5">
    <source>
        <dbReference type="PIRSR" id="PIRSR602401-1"/>
    </source>
</evidence>
<keyword evidence="5 6" id="KW-0349">Heme</keyword>
<reference evidence="7" key="1">
    <citation type="submission" date="2018-12" db="EMBL/GenBank/DDBJ databases">
        <authorList>
            <person name="Syme R.A."/>
            <person name="Farfan-Caceres L."/>
            <person name="Lichtenzveig J."/>
        </authorList>
    </citation>
    <scope>NUCLEOTIDE SEQUENCE</scope>
    <source>
        <strain evidence="7">Al4</strain>
    </source>
</reference>
<evidence type="ECO:0000256" key="4">
    <source>
        <dbReference type="ARBA" id="ARBA00023004"/>
    </source>
</evidence>
<evidence type="ECO:0000313" key="7">
    <source>
        <dbReference type="EMBL" id="KAF9691827.1"/>
    </source>
</evidence>
<accession>A0A8H7IWB1</accession>